<dbReference type="RefSeq" id="WP_097231036.1">
    <property type="nucleotide sequence ID" value="NZ_OCNE01000006.1"/>
</dbReference>
<organism evidence="1 2">
    <name type="scientific">Streptomyces zhaozhouensis</name>
    <dbReference type="NCBI Taxonomy" id="1300267"/>
    <lineage>
        <taxon>Bacteria</taxon>
        <taxon>Bacillati</taxon>
        <taxon>Actinomycetota</taxon>
        <taxon>Actinomycetes</taxon>
        <taxon>Kitasatosporales</taxon>
        <taxon>Streptomycetaceae</taxon>
        <taxon>Streptomyces</taxon>
    </lineage>
</organism>
<reference evidence="1 2" key="1">
    <citation type="submission" date="2017-09" db="EMBL/GenBank/DDBJ databases">
        <authorList>
            <person name="Ehlers B."/>
            <person name="Leendertz F.H."/>
        </authorList>
    </citation>
    <scope>NUCLEOTIDE SEQUENCE [LARGE SCALE GENOMIC DNA]</scope>
    <source>
        <strain evidence="1 2">CGMCC 4.7095</strain>
    </source>
</reference>
<gene>
    <name evidence="1" type="ORF">SAMN06297387_106141</name>
</gene>
<sequence>MAELPEAEKALAQDAVVDDALDADERCAGGERTAGDDAPPPDIRAVLTHADVSSVGIASALAPPTKRPRWRDETTA</sequence>
<evidence type="ECO:0000313" key="1">
    <source>
        <dbReference type="EMBL" id="SOD62564.1"/>
    </source>
</evidence>
<dbReference type="EMBL" id="OCNE01000006">
    <property type="protein sequence ID" value="SOD62564.1"/>
    <property type="molecule type" value="Genomic_DNA"/>
</dbReference>
<accession>A0A286DVG6</accession>
<dbReference type="Proteomes" id="UP000219072">
    <property type="component" value="Unassembled WGS sequence"/>
</dbReference>
<dbReference type="AlphaFoldDB" id="A0A286DVG6"/>
<name>A0A286DVG6_9ACTN</name>
<proteinExistence type="predicted"/>
<keyword evidence="2" id="KW-1185">Reference proteome</keyword>
<protein>
    <submittedName>
        <fullName evidence="1">Uncharacterized protein</fullName>
    </submittedName>
</protein>
<evidence type="ECO:0000313" key="2">
    <source>
        <dbReference type="Proteomes" id="UP000219072"/>
    </source>
</evidence>